<comment type="caution">
    <text evidence="1">The sequence shown here is derived from an EMBL/GenBank/DDBJ whole genome shotgun (WGS) entry which is preliminary data.</text>
</comment>
<dbReference type="EMBL" id="CAJOBI010243809">
    <property type="protein sequence ID" value="CAF5090512.1"/>
    <property type="molecule type" value="Genomic_DNA"/>
</dbReference>
<dbReference type="Proteomes" id="UP000676336">
    <property type="component" value="Unassembled WGS sequence"/>
</dbReference>
<dbReference type="AlphaFoldDB" id="A0A8S3EXG0"/>
<sequence length="34" mass="4126">MQAEIEYQKRLNFELQQTGVAYPHPIRQWYSAKT</sequence>
<reference evidence="1" key="1">
    <citation type="submission" date="2021-02" db="EMBL/GenBank/DDBJ databases">
        <authorList>
            <person name="Nowell W R."/>
        </authorList>
    </citation>
    <scope>NUCLEOTIDE SEQUENCE</scope>
</reference>
<gene>
    <name evidence="1" type="ORF">SMN809_LOCUS61200</name>
</gene>
<organism evidence="1 2">
    <name type="scientific">Rotaria magnacalcarata</name>
    <dbReference type="NCBI Taxonomy" id="392030"/>
    <lineage>
        <taxon>Eukaryota</taxon>
        <taxon>Metazoa</taxon>
        <taxon>Spiralia</taxon>
        <taxon>Gnathifera</taxon>
        <taxon>Rotifera</taxon>
        <taxon>Eurotatoria</taxon>
        <taxon>Bdelloidea</taxon>
        <taxon>Philodinida</taxon>
        <taxon>Philodinidae</taxon>
        <taxon>Rotaria</taxon>
    </lineage>
</organism>
<evidence type="ECO:0000313" key="1">
    <source>
        <dbReference type="EMBL" id="CAF5090512.1"/>
    </source>
</evidence>
<accession>A0A8S3EXG0</accession>
<proteinExistence type="predicted"/>
<name>A0A8S3EXG0_9BILA</name>
<feature type="non-terminal residue" evidence="1">
    <location>
        <position position="34"/>
    </location>
</feature>
<evidence type="ECO:0000313" key="2">
    <source>
        <dbReference type="Proteomes" id="UP000676336"/>
    </source>
</evidence>
<protein>
    <submittedName>
        <fullName evidence="1">Uncharacterized protein</fullName>
    </submittedName>
</protein>